<dbReference type="NCBIfam" id="TIGR03078">
    <property type="entry name" value="CH4_NH3mon_ox_C"/>
    <property type="match status" value="1"/>
</dbReference>
<feature type="transmembrane region" description="Helical" evidence="1">
    <location>
        <begin position="26"/>
        <end position="45"/>
    </location>
</feature>
<keyword evidence="1" id="KW-0472">Membrane</keyword>
<feature type="transmembrane region" description="Helical" evidence="1">
    <location>
        <begin position="142"/>
        <end position="168"/>
    </location>
</feature>
<feature type="transmembrane region" description="Helical" evidence="1">
    <location>
        <begin position="65"/>
        <end position="84"/>
    </location>
</feature>
<dbReference type="InterPro" id="IPR023349">
    <property type="entry name" value="NH3_CH4_mOase_C_sf"/>
</dbReference>
<feature type="transmembrane region" description="Helical" evidence="1">
    <location>
        <begin position="219"/>
        <end position="238"/>
    </location>
</feature>
<dbReference type="EMBL" id="CP047423">
    <property type="protein sequence ID" value="QPD03409.1"/>
    <property type="molecule type" value="Genomic_DNA"/>
</dbReference>
<feature type="transmembrane region" description="Helical" evidence="1">
    <location>
        <begin position="104"/>
        <end position="122"/>
    </location>
</feature>
<accession>A0A7S8FC53</accession>
<sequence>MASSTETTNDRGYDIAQWYDSKPVKIGWLAILAIGVFWVLYQRAFGYSHGLDSMTPEFDSVWMGLWRFNILANAVFFATTIGWIWVTRDRNLANLAPKLELKRYFYWMGWLVCYMWGVYYAGSYTLEQDAAWHQVIIRDTSFTASHIVAFYGTFPLYITCGVATYLYAQTRLPLYSQATSFALVAAVVGPMFILPNVGLNEWGHAFWFVDELFSAPLHWGFVTLGWCGLFGAAGGVAAQIISRMSNLADVVWNNAPKSILDPFPSQANPNAKAGY</sequence>
<dbReference type="Proteomes" id="UP000593737">
    <property type="component" value="Chromosome"/>
</dbReference>
<protein>
    <submittedName>
        <fullName evidence="2">Ammonia monooxygenase, subunit C</fullName>
    </submittedName>
</protein>
<dbReference type="Pfam" id="PF04896">
    <property type="entry name" value="AmoC"/>
    <property type="match status" value="1"/>
</dbReference>
<proteinExistence type="predicted"/>
<reference evidence="2 3" key="1">
    <citation type="journal article" date="2020" name="ISME J.">
        <title>Enrichment and physiological characterization of a novel comammox Nitrospira indicates ammonium inhibition of complete nitrification.</title>
        <authorList>
            <person name="Sakoula D."/>
            <person name="Koch H."/>
            <person name="Frank J."/>
            <person name="Jetten M.S.M."/>
            <person name="van Kessel M.A.H.J."/>
            <person name="Lucker S."/>
        </authorList>
    </citation>
    <scope>NUCLEOTIDE SEQUENCE [LARGE SCALE GENOMIC DNA]</scope>
    <source>
        <strain evidence="2">Comreactor17</strain>
    </source>
</reference>
<evidence type="ECO:0000313" key="2">
    <source>
        <dbReference type="EMBL" id="QPD03409.1"/>
    </source>
</evidence>
<dbReference type="Gene3D" id="1.20.1050.50">
    <property type="entry name" value="Particulate methane monooxygenase subunit c2. Chain: C"/>
    <property type="match status" value="1"/>
</dbReference>
<keyword evidence="1" id="KW-0812">Transmembrane</keyword>
<keyword evidence="2" id="KW-0560">Oxidoreductase</keyword>
<dbReference type="CDD" id="cd19412">
    <property type="entry name" value="pMMO-AMO_C"/>
    <property type="match status" value="1"/>
</dbReference>
<gene>
    <name evidence="2" type="ORF">Nkreftii_001183</name>
</gene>
<keyword evidence="2" id="KW-0503">Monooxygenase</keyword>
<dbReference type="InterPro" id="IPR006980">
    <property type="entry name" value="NH3_CH4_mOase_C"/>
</dbReference>
<name>A0A7S8FC53_9BACT</name>
<evidence type="ECO:0000256" key="1">
    <source>
        <dbReference type="SAM" id="Phobius"/>
    </source>
</evidence>
<dbReference type="GO" id="GO:0004497">
    <property type="term" value="F:monooxygenase activity"/>
    <property type="evidence" value="ECO:0007669"/>
    <property type="project" value="UniProtKB-KW"/>
</dbReference>
<keyword evidence="1" id="KW-1133">Transmembrane helix</keyword>
<evidence type="ECO:0000313" key="3">
    <source>
        <dbReference type="Proteomes" id="UP000593737"/>
    </source>
</evidence>
<dbReference type="KEGG" id="nkf:Nkreftii_001183"/>
<feature type="transmembrane region" description="Helical" evidence="1">
    <location>
        <begin position="180"/>
        <end position="199"/>
    </location>
</feature>
<dbReference type="NCBIfam" id="NF041641">
    <property type="entry name" value="AmoC_BACT"/>
    <property type="match status" value="1"/>
</dbReference>
<organism evidence="2 3">
    <name type="scientific">Candidatus Nitrospira kreftii</name>
    <dbReference type="NCBI Taxonomy" id="2652173"/>
    <lineage>
        <taxon>Bacteria</taxon>
        <taxon>Pseudomonadati</taxon>
        <taxon>Nitrospirota</taxon>
        <taxon>Nitrospiria</taxon>
        <taxon>Nitrospirales</taxon>
        <taxon>Nitrospiraceae</taxon>
        <taxon>Nitrospira</taxon>
    </lineage>
</organism>
<dbReference type="AlphaFoldDB" id="A0A7S8FC53"/>